<dbReference type="RefSeq" id="WP_098468352.1">
    <property type="nucleotide sequence ID" value="NZ_PDJD01000001.1"/>
</dbReference>
<reference evidence="2 3" key="1">
    <citation type="submission" date="2017-10" db="EMBL/GenBank/DDBJ databases">
        <title>Sequencing the genomes of 1000 actinobacteria strains.</title>
        <authorList>
            <person name="Klenk H.-P."/>
        </authorList>
    </citation>
    <scope>NUCLEOTIDE SEQUENCE [LARGE SCALE GENOMIC DNA]</scope>
    <source>
        <strain evidence="2 3">DSM 21801</strain>
    </source>
</reference>
<evidence type="ECO:0008006" key="4">
    <source>
        <dbReference type="Google" id="ProtNLM"/>
    </source>
</evidence>
<evidence type="ECO:0000313" key="2">
    <source>
        <dbReference type="EMBL" id="PFG19189.1"/>
    </source>
</evidence>
<sequence>MTGGRLPDRARKHLARLRAQTREESGRVLVLSIGALAVAAMLVAVVATASAVYLDRKALLSLADATAAHAAAAIDQGAYLSGDLGVTDGSVDAAALEFLQEAPDGAAVTGLQASVTADGAAEVTLSSLSRPEFLPWVLAPWSDGIAITVTGRANAS</sequence>
<dbReference type="OrthoDB" id="4793549at2"/>
<accession>A0A2A9D022</accession>
<feature type="transmembrane region" description="Helical" evidence="1">
    <location>
        <begin position="28"/>
        <end position="54"/>
    </location>
</feature>
<organism evidence="2 3">
    <name type="scientific">Serinibacter salmoneus</name>
    <dbReference type="NCBI Taxonomy" id="556530"/>
    <lineage>
        <taxon>Bacteria</taxon>
        <taxon>Bacillati</taxon>
        <taxon>Actinomycetota</taxon>
        <taxon>Actinomycetes</taxon>
        <taxon>Micrococcales</taxon>
        <taxon>Beutenbergiaceae</taxon>
        <taxon>Serinibacter</taxon>
    </lineage>
</organism>
<keyword evidence="1" id="KW-0472">Membrane</keyword>
<proteinExistence type="predicted"/>
<comment type="caution">
    <text evidence="2">The sequence shown here is derived from an EMBL/GenBank/DDBJ whole genome shotgun (WGS) entry which is preliminary data.</text>
</comment>
<gene>
    <name evidence="2" type="ORF">ATL40_0746</name>
</gene>
<evidence type="ECO:0000313" key="3">
    <source>
        <dbReference type="Proteomes" id="UP000224915"/>
    </source>
</evidence>
<keyword evidence="1" id="KW-1133">Transmembrane helix</keyword>
<name>A0A2A9D022_9MICO</name>
<keyword evidence="1" id="KW-0812">Transmembrane</keyword>
<keyword evidence="3" id="KW-1185">Reference proteome</keyword>
<evidence type="ECO:0000256" key="1">
    <source>
        <dbReference type="SAM" id="Phobius"/>
    </source>
</evidence>
<dbReference type="EMBL" id="PDJD01000001">
    <property type="protein sequence ID" value="PFG19189.1"/>
    <property type="molecule type" value="Genomic_DNA"/>
</dbReference>
<dbReference type="AlphaFoldDB" id="A0A2A9D022"/>
<dbReference type="Proteomes" id="UP000224915">
    <property type="component" value="Unassembled WGS sequence"/>
</dbReference>
<protein>
    <recommendedName>
        <fullName evidence="4">Flp pilus-assembly TadE/G-like protein</fullName>
    </recommendedName>
</protein>